<dbReference type="EMBL" id="KZ679140">
    <property type="protein sequence ID" value="PTB72804.1"/>
    <property type="molecule type" value="Genomic_DNA"/>
</dbReference>
<keyword evidence="2" id="KW-1185">Reference proteome</keyword>
<evidence type="ECO:0000313" key="1">
    <source>
        <dbReference type="EMBL" id="PTB72804.1"/>
    </source>
</evidence>
<name>A0A2T4BU22_TRILO</name>
<accession>A0A2T4BU22</accession>
<dbReference type="AlphaFoldDB" id="A0A2T4BU22"/>
<proteinExistence type="predicted"/>
<dbReference type="Proteomes" id="UP000240760">
    <property type="component" value="Unassembled WGS sequence"/>
</dbReference>
<evidence type="ECO:0000313" key="2">
    <source>
        <dbReference type="Proteomes" id="UP000240760"/>
    </source>
</evidence>
<sequence>MYTTAVAMIATFGLTTWHDRDKFATTACLVSCPAARFAPRICPIHLLVHHPAASDCYRGFVRDFVFEEEERSLGGRHMRTSLTSSLATSHEQYIKLQQGSREENGMVDSHASRHQLVAHYAVAHKESIPPFSAREKGSSARKGDTIITKEPRHLAACIRFTIHGLRLGPHDAPKFD</sequence>
<reference evidence="1 2" key="1">
    <citation type="submission" date="2016-07" db="EMBL/GenBank/DDBJ databases">
        <title>Multiple horizontal gene transfer events from other fungi enriched the ability of initially mycotrophic Trichoderma (Ascomycota) to feed on dead plant biomass.</title>
        <authorList>
            <consortium name="DOE Joint Genome Institute"/>
            <person name="Aerts A."/>
            <person name="Atanasova L."/>
            <person name="Chenthamara K."/>
            <person name="Zhang J."/>
            <person name="Grujic M."/>
            <person name="Henrissat B."/>
            <person name="Kuo A."/>
            <person name="Salamov A."/>
            <person name="Lipzen A."/>
            <person name="Labutti K."/>
            <person name="Barry K."/>
            <person name="Miao Y."/>
            <person name="Rahimi M.J."/>
            <person name="Shen Q."/>
            <person name="Grigoriev I.V."/>
            <person name="Kubicek C.P."/>
            <person name="Druzhinina I.S."/>
        </authorList>
    </citation>
    <scope>NUCLEOTIDE SEQUENCE [LARGE SCALE GENOMIC DNA]</scope>
    <source>
        <strain evidence="1 2">ATCC 18648</strain>
    </source>
</reference>
<gene>
    <name evidence="1" type="ORF">M440DRAFT_152543</name>
</gene>
<organism evidence="1 2">
    <name type="scientific">Trichoderma longibrachiatum ATCC 18648</name>
    <dbReference type="NCBI Taxonomy" id="983965"/>
    <lineage>
        <taxon>Eukaryota</taxon>
        <taxon>Fungi</taxon>
        <taxon>Dikarya</taxon>
        <taxon>Ascomycota</taxon>
        <taxon>Pezizomycotina</taxon>
        <taxon>Sordariomycetes</taxon>
        <taxon>Hypocreomycetidae</taxon>
        <taxon>Hypocreales</taxon>
        <taxon>Hypocreaceae</taxon>
        <taxon>Trichoderma</taxon>
    </lineage>
</organism>
<protein>
    <submittedName>
        <fullName evidence="1">Uncharacterized protein</fullName>
    </submittedName>
</protein>